<evidence type="ECO:0000256" key="1">
    <source>
        <dbReference type="SAM" id="MobiDB-lite"/>
    </source>
</evidence>
<keyword evidence="3" id="KW-1185">Reference proteome</keyword>
<reference evidence="2" key="2">
    <citation type="submission" date="2023-06" db="EMBL/GenBank/DDBJ databases">
        <authorList>
            <consortium name="Lawrence Berkeley National Laboratory"/>
            <person name="Haridas S."/>
            <person name="Hensen N."/>
            <person name="Bonometti L."/>
            <person name="Westerberg I."/>
            <person name="Brannstrom I.O."/>
            <person name="Guillou S."/>
            <person name="Cros-Aarteil S."/>
            <person name="Calhoun S."/>
            <person name="Kuo A."/>
            <person name="Mondo S."/>
            <person name="Pangilinan J."/>
            <person name="Riley R."/>
            <person name="Labutti K."/>
            <person name="Andreopoulos B."/>
            <person name="Lipzen A."/>
            <person name="Chen C."/>
            <person name="Yanf M."/>
            <person name="Daum C."/>
            <person name="Ng V."/>
            <person name="Clum A."/>
            <person name="Steindorff A."/>
            <person name="Ohm R."/>
            <person name="Martin F."/>
            <person name="Silar P."/>
            <person name="Natvig D."/>
            <person name="Lalanne C."/>
            <person name="Gautier V."/>
            <person name="Ament-Velasquez S.L."/>
            <person name="Kruys A."/>
            <person name="Hutchinson M.I."/>
            <person name="Powell A.J."/>
            <person name="Barry K."/>
            <person name="Miller A.N."/>
            <person name="Grigoriev I.V."/>
            <person name="Debuchy R."/>
            <person name="Gladieux P."/>
            <person name="Thoren M.H."/>
            <person name="Johannesson H."/>
        </authorList>
    </citation>
    <scope>NUCLEOTIDE SEQUENCE</scope>
    <source>
        <strain evidence="2">CBS 560.94</strain>
    </source>
</reference>
<dbReference type="RefSeq" id="XP_062677877.1">
    <property type="nucleotide sequence ID" value="XM_062825162.1"/>
</dbReference>
<feature type="compositionally biased region" description="Acidic residues" evidence="1">
    <location>
        <begin position="289"/>
        <end position="298"/>
    </location>
</feature>
<feature type="compositionally biased region" description="Low complexity" evidence="1">
    <location>
        <begin position="16"/>
        <end position="30"/>
    </location>
</feature>
<accession>A0AAE0J7L2</accession>
<feature type="region of interest" description="Disordered" evidence="1">
    <location>
        <begin position="285"/>
        <end position="313"/>
    </location>
</feature>
<feature type="region of interest" description="Disordered" evidence="1">
    <location>
        <begin position="1"/>
        <end position="42"/>
    </location>
</feature>
<reference evidence="2" key="1">
    <citation type="journal article" date="2023" name="Mol. Phylogenet. Evol.">
        <title>Genome-scale phylogeny and comparative genomics of the fungal order Sordariales.</title>
        <authorList>
            <person name="Hensen N."/>
            <person name="Bonometti L."/>
            <person name="Westerberg I."/>
            <person name="Brannstrom I.O."/>
            <person name="Guillou S."/>
            <person name="Cros-Aarteil S."/>
            <person name="Calhoun S."/>
            <person name="Haridas S."/>
            <person name="Kuo A."/>
            <person name="Mondo S."/>
            <person name="Pangilinan J."/>
            <person name="Riley R."/>
            <person name="LaButti K."/>
            <person name="Andreopoulos B."/>
            <person name="Lipzen A."/>
            <person name="Chen C."/>
            <person name="Yan M."/>
            <person name="Daum C."/>
            <person name="Ng V."/>
            <person name="Clum A."/>
            <person name="Steindorff A."/>
            <person name="Ohm R.A."/>
            <person name="Martin F."/>
            <person name="Silar P."/>
            <person name="Natvig D.O."/>
            <person name="Lalanne C."/>
            <person name="Gautier V."/>
            <person name="Ament-Velasquez S.L."/>
            <person name="Kruys A."/>
            <person name="Hutchinson M.I."/>
            <person name="Powell A.J."/>
            <person name="Barry K."/>
            <person name="Miller A.N."/>
            <person name="Grigoriev I.V."/>
            <person name="Debuchy R."/>
            <person name="Gladieux P."/>
            <person name="Hiltunen Thoren M."/>
            <person name="Johannesson H."/>
        </authorList>
    </citation>
    <scope>NUCLEOTIDE SEQUENCE</scope>
    <source>
        <strain evidence="2">CBS 560.94</strain>
    </source>
</reference>
<feature type="compositionally biased region" description="Basic residues" evidence="1">
    <location>
        <begin position="1"/>
        <end position="10"/>
    </location>
</feature>
<protein>
    <recommendedName>
        <fullName evidence="4">Tafazzin</fullName>
    </recommendedName>
</protein>
<dbReference type="AlphaFoldDB" id="A0AAE0J7L2"/>
<feature type="region of interest" description="Disordered" evidence="1">
    <location>
        <begin position="76"/>
        <end position="120"/>
    </location>
</feature>
<evidence type="ECO:0000313" key="3">
    <source>
        <dbReference type="Proteomes" id="UP001278500"/>
    </source>
</evidence>
<dbReference type="GeneID" id="87862316"/>
<comment type="caution">
    <text evidence="2">The sequence shown here is derived from an EMBL/GenBank/DDBJ whole genome shotgun (WGS) entry which is preliminary data.</text>
</comment>
<dbReference type="Proteomes" id="UP001278500">
    <property type="component" value="Unassembled WGS sequence"/>
</dbReference>
<dbReference type="EMBL" id="JAUEPP010000008">
    <property type="protein sequence ID" value="KAK3338426.1"/>
    <property type="molecule type" value="Genomic_DNA"/>
</dbReference>
<proteinExistence type="predicted"/>
<evidence type="ECO:0008006" key="4">
    <source>
        <dbReference type="Google" id="ProtNLM"/>
    </source>
</evidence>
<evidence type="ECO:0000313" key="2">
    <source>
        <dbReference type="EMBL" id="KAK3338426.1"/>
    </source>
</evidence>
<sequence>MPKKRLHFKQYSKPQSTAPASLSSTAAGAGSHNGESESRGVNQLLAEMRRFGVNSNSNAQGALDVRPTVPPVIRDILQLPETPAPRPRPGRGRGGPRVDAAGRRLPPGPAPPQSWLNRPAHGIVSTVPRQSDSDERRLDQHMLPELYLPARGSLIDLTLRQFAHSWDFQREYCHYYIYHLPTHLREALVAYLSIWRDPGHVTLADLKAILLPPQKQEGDEDEDVELLEDEYLDPSIANKDFRHLDLSHSIGTSLSLRELTDLLFPPKPAATKTITAASLHTAELKESWEDSADEEDEHQPETPSIPRPLLPNLTHLSLSLPPNPFASSTFTSPHTTPTGNHPLPSWRHLLSFASHHPTLTHLSLANWPEPSLTPNAKYASFVTDQGRRVQYGGTGPYSHSLDNDWSEAILVLRRLSRAWYRLEWLDLRGCGGWWEALWGVSRGPMGDLDQDGVETHGEGGEVGDRVDWRVDWGKVETVVLGLEEERGKFPVDGVEEVVEKGKRLERHVRGVRKGRGRWFAVC</sequence>
<gene>
    <name evidence="2" type="ORF">B0H65DRAFT_434890</name>
</gene>
<name>A0AAE0J7L2_9PEZI</name>
<organism evidence="2 3">
    <name type="scientific">Neurospora tetraspora</name>
    <dbReference type="NCBI Taxonomy" id="94610"/>
    <lineage>
        <taxon>Eukaryota</taxon>
        <taxon>Fungi</taxon>
        <taxon>Dikarya</taxon>
        <taxon>Ascomycota</taxon>
        <taxon>Pezizomycotina</taxon>
        <taxon>Sordariomycetes</taxon>
        <taxon>Sordariomycetidae</taxon>
        <taxon>Sordariales</taxon>
        <taxon>Sordariaceae</taxon>
        <taxon>Neurospora</taxon>
    </lineage>
</organism>